<dbReference type="CDD" id="cd00161">
    <property type="entry name" value="beta-trefoil_Ricin-like"/>
    <property type="match status" value="1"/>
</dbReference>
<organism evidence="13 14">
    <name type="scientific">Cellulomonas oligotrophica</name>
    <dbReference type="NCBI Taxonomy" id="931536"/>
    <lineage>
        <taxon>Bacteria</taxon>
        <taxon>Bacillati</taxon>
        <taxon>Actinomycetota</taxon>
        <taxon>Actinomycetes</taxon>
        <taxon>Micrococcales</taxon>
        <taxon>Cellulomonadaceae</taxon>
        <taxon>Cellulomonas</taxon>
    </lineage>
</organism>
<dbReference type="SUPFAM" id="SSF51126">
    <property type="entry name" value="Pectin lyase-like"/>
    <property type="match status" value="1"/>
</dbReference>
<keyword evidence="9" id="KW-0456">Lyase</keyword>
<dbReference type="GO" id="GO:0045490">
    <property type="term" value="P:pectin catabolic process"/>
    <property type="evidence" value="ECO:0007669"/>
    <property type="project" value="TreeGrafter"/>
</dbReference>
<evidence type="ECO:0000256" key="9">
    <source>
        <dbReference type="ARBA" id="ARBA00023239"/>
    </source>
</evidence>
<accession>A0A7Y9FIG7</accession>
<dbReference type="Pfam" id="PF03211">
    <property type="entry name" value="Pectate_lyase"/>
    <property type="match status" value="1"/>
</dbReference>
<dbReference type="InterPro" id="IPR011050">
    <property type="entry name" value="Pectin_lyase_fold/virulence"/>
</dbReference>
<dbReference type="Gene3D" id="2.80.10.50">
    <property type="match status" value="1"/>
</dbReference>
<proteinExistence type="inferred from homology"/>
<dbReference type="PROSITE" id="PS50231">
    <property type="entry name" value="RICIN_B_LECTIN"/>
    <property type="match status" value="1"/>
</dbReference>
<sequence>MSTPVARPARFRPSARRLPKPVAVAIAVAFALLTTVAVARVTFAASDPVDTTSWYTITSRKSGLVLQAQGTSAGSGLTQAAATGATSQQFRFATASGGTYRLINRASGLAVTVPSGSTVTQAADTSATNQRWKTLVQSDYVRLATTTGTVLQITGASTKAGAAIQTGTDGKSYHQQWEIKRVGAATGGTTPSATPKPSASASATPKPSASASATAAPAAGSFAKWPTATGQQKVTATIKISGTRDMGMVRYYGLSSGDQTEGQPPMFQLENGAVLKNVILGEGAADGVHCLGTCTLENVWWENVGEDAATFKGTSASQTMTVNGGGARSASDKTFQHNGPGTFVIKNFQLQDFGKLYRSCGNCSKQYARTVKVENVLITAPGKSLVGINSNLGDKATLSGVTIVGDSSKKISICDEYKGVTSGEPSKISSGPSAACGYTASSITYK</sequence>
<dbReference type="SMART" id="SM00458">
    <property type="entry name" value="RICIN"/>
    <property type="match status" value="1"/>
</dbReference>
<evidence type="ECO:0000256" key="10">
    <source>
        <dbReference type="SAM" id="MobiDB-lite"/>
    </source>
</evidence>
<evidence type="ECO:0000259" key="11">
    <source>
        <dbReference type="SMART" id="SM00458"/>
    </source>
</evidence>
<feature type="domain" description="Ricin B lectin" evidence="11">
    <location>
        <begin position="53"/>
        <end position="180"/>
    </location>
</feature>
<dbReference type="EMBL" id="JACCBK010000001">
    <property type="protein sequence ID" value="NYD87909.1"/>
    <property type="molecule type" value="Genomic_DNA"/>
</dbReference>
<evidence type="ECO:0000313" key="15">
    <source>
        <dbReference type="Proteomes" id="UP000618382"/>
    </source>
</evidence>
<dbReference type="AlphaFoldDB" id="A0A7Y9FIG7"/>
<dbReference type="InterPro" id="IPR004898">
    <property type="entry name" value="Pectate_lyase_PlyH/PlyE-like"/>
</dbReference>
<dbReference type="EC" id="4.2.2.2" evidence="5"/>
<evidence type="ECO:0000256" key="1">
    <source>
        <dbReference type="ARBA" id="ARBA00000695"/>
    </source>
</evidence>
<evidence type="ECO:0000256" key="3">
    <source>
        <dbReference type="ARBA" id="ARBA00004613"/>
    </source>
</evidence>
<dbReference type="EMBL" id="BONN01000005">
    <property type="protein sequence ID" value="GIG32883.1"/>
    <property type="molecule type" value="Genomic_DNA"/>
</dbReference>
<evidence type="ECO:0000313" key="13">
    <source>
        <dbReference type="EMBL" id="NYD87909.1"/>
    </source>
</evidence>
<evidence type="ECO:0000313" key="12">
    <source>
        <dbReference type="EMBL" id="GIG32883.1"/>
    </source>
</evidence>
<dbReference type="PANTHER" id="PTHR33407:SF9">
    <property type="entry name" value="PECTATE LYASE F-RELATED"/>
    <property type="match status" value="1"/>
</dbReference>
<dbReference type="GO" id="GO:0005576">
    <property type="term" value="C:extracellular region"/>
    <property type="evidence" value="ECO:0007669"/>
    <property type="project" value="UniProtKB-SubCell"/>
</dbReference>
<comment type="similarity">
    <text evidence="4">Belongs to the polysaccharide lyase 3 family.</text>
</comment>
<comment type="catalytic activity">
    <reaction evidence="1">
        <text>Eliminative cleavage of (1-&gt;4)-alpha-D-galacturonan to give oligosaccharides with 4-deoxy-alpha-D-galact-4-enuronosyl groups at their non-reducing ends.</text>
        <dbReference type="EC" id="4.2.2.2"/>
    </reaction>
</comment>
<keyword evidence="6" id="KW-0964">Secreted</keyword>
<dbReference type="Pfam" id="PF14200">
    <property type="entry name" value="RicinB_lectin_2"/>
    <property type="match status" value="2"/>
</dbReference>
<reference evidence="12 15" key="2">
    <citation type="submission" date="2021-01" db="EMBL/GenBank/DDBJ databases">
        <title>Whole genome shotgun sequence of Cellulomonas oligotrophica NBRC 109435.</title>
        <authorList>
            <person name="Komaki H."/>
            <person name="Tamura T."/>
        </authorList>
    </citation>
    <scope>NUCLEOTIDE SEQUENCE [LARGE SCALE GENOMIC DNA]</scope>
    <source>
        <strain evidence="12 15">NBRC 109435</strain>
    </source>
</reference>
<dbReference type="PANTHER" id="PTHR33407">
    <property type="entry name" value="PECTATE LYASE F-RELATED"/>
    <property type="match status" value="1"/>
</dbReference>
<comment type="caution">
    <text evidence="13">The sequence shown here is derived from an EMBL/GenBank/DDBJ whole genome shotgun (WGS) entry which is preliminary data.</text>
</comment>
<dbReference type="Proteomes" id="UP000577956">
    <property type="component" value="Unassembled WGS sequence"/>
</dbReference>
<evidence type="ECO:0000256" key="4">
    <source>
        <dbReference type="ARBA" id="ARBA00006463"/>
    </source>
</evidence>
<dbReference type="InterPro" id="IPR012334">
    <property type="entry name" value="Pectin_lyas_fold"/>
</dbReference>
<evidence type="ECO:0000256" key="8">
    <source>
        <dbReference type="ARBA" id="ARBA00022837"/>
    </source>
</evidence>
<dbReference type="SUPFAM" id="SSF50370">
    <property type="entry name" value="Ricin B-like lectins"/>
    <property type="match status" value="1"/>
</dbReference>
<evidence type="ECO:0000256" key="6">
    <source>
        <dbReference type="ARBA" id="ARBA00022525"/>
    </source>
</evidence>
<protein>
    <recommendedName>
        <fullName evidence="5">pectate lyase</fullName>
        <ecNumber evidence="5">4.2.2.2</ecNumber>
    </recommendedName>
</protein>
<dbReference type="RefSeq" id="WP_140460212.1">
    <property type="nucleotide sequence ID" value="NZ_BAABFI010000013.1"/>
</dbReference>
<dbReference type="GO" id="GO:0030570">
    <property type="term" value="F:pectate lyase activity"/>
    <property type="evidence" value="ECO:0007669"/>
    <property type="project" value="UniProtKB-EC"/>
</dbReference>
<dbReference type="InterPro" id="IPR000772">
    <property type="entry name" value="Ricin_B_lectin"/>
</dbReference>
<dbReference type="Gene3D" id="2.160.20.10">
    <property type="entry name" value="Single-stranded right-handed beta-helix, Pectin lyase-like"/>
    <property type="match status" value="1"/>
</dbReference>
<feature type="region of interest" description="Disordered" evidence="10">
    <location>
        <begin position="185"/>
        <end position="212"/>
    </location>
</feature>
<keyword evidence="7" id="KW-0732">Signal</keyword>
<keyword evidence="15" id="KW-1185">Reference proteome</keyword>
<keyword evidence="8" id="KW-0106">Calcium</keyword>
<evidence type="ECO:0000256" key="2">
    <source>
        <dbReference type="ARBA" id="ARBA00001913"/>
    </source>
</evidence>
<reference evidence="13 14" key="1">
    <citation type="submission" date="2020-07" db="EMBL/GenBank/DDBJ databases">
        <title>Sequencing the genomes of 1000 actinobacteria strains.</title>
        <authorList>
            <person name="Klenk H.-P."/>
        </authorList>
    </citation>
    <scope>NUCLEOTIDE SEQUENCE [LARGE SCALE GENOMIC DNA]</scope>
    <source>
        <strain evidence="13 14">DSM 24482</strain>
    </source>
</reference>
<name>A0A7Y9FIG7_9CELL</name>
<comment type="subcellular location">
    <subcellularLocation>
        <location evidence="3">Secreted</location>
    </subcellularLocation>
</comment>
<comment type="cofactor">
    <cofactor evidence="2">
        <name>Ca(2+)</name>
        <dbReference type="ChEBI" id="CHEBI:29108"/>
    </cofactor>
</comment>
<dbReference type="Proteomes" id="UP000618382">
    <property type="component" value="Unassembled WGS sequence"/>
</dbReference>
<gene>
    <name evidence="13" type="ORF">BKA21_003458</name>
    <name evidence="12" type="ORF">Col01nite_20420</name>
</gene>
<evidence type="ECO:0000313" key="14">
    <source>
        <dbReference type="Proteomes" id="UP000577956"/>
    </source>
</evidence>
<dbReference type="InterPro" id="IPR035992">
    <property type="entry name" value="Ricin_B-like_lectins"/>
</dbReference>
<evidence type="ECO:0000256" key="7">
    <source>
        <dbReference type="ARBA" id="ARBA00022729"/>
    </source>
</evidence>
<evidence type="ECO:0000256" key="5">
    <source>
        <dbReference type="ARBA" id="ARBA00012272"/>
    </source>
</evidence>